<sequence length="76" mass="8153">METCCDGFPCLLWGPVWGWVAGDDMWMISHGGLVQGSVAAKCSIALESVAAICSLRGSCVCLLLPWLQVEMLALDH</sequence>
<proteinExistence type="predicted"/>
<dbReference type="InParanoid" id="A0A3N7F9I3"/>
<protein>
    <submittedName>
        <fullName evidence="1">Uncharacterized protein</fullName>
    </submittedName>
</protein>
<name>A0A3N7F9I3_POPTR</name>
<accession>A0A3N7F9I3</accession>
<reference evidence="1" key="2">
    <citation type="submission" date="2017-07" db="EMBL/GenBank/DDBJ databases">
        <title>WGS assembly of Populus trichocarpa.</title>
        <authorList>
            <person name="Tuskan G."/>
            <person name="Difazio S."/>
            <person name="Jansson S."/>
            <person name="Bohlmann J."/>
            <person name="Grigoriev I."/>
            <person name="Hellsten U."/>
            <person name="Putnam N."/>
            <person name="Ralph S."/>
            <person name="Rombauts S."/>
            <person name="Salamov A."/>
            <person name="Schein J."/>
            <person name="Sterck L."/>
            <person name="Aerts A."/>
            <person name="Bhalerao R."/>
            <person name="Bhalerao R."/>
            <person name="Blaudez D."/>
            <person name="Boerjan W."/>
            <person name="Brun A."/>
            <person name="Brunner A."/>
            <person name="Busov V."/>
            <person name="Campbell M."/>
            <person name="Carlson J."/>
            <person name="Chalot M."/>
            <person name="Chapman J."/>
            <person name="Chen G."/>
            <person name="Cooper D."/>
            <person name="Coutinho P."/>
            <person name="Couturier J."/>
            <person name="Covert S."/>
            <person name="Cronk Q."/>
            <person name="Cunningham R."/>
            <person name="Davis J."/>
            <person name="Degroeve S."/>
            <person name="Dejardin A."/>
            <person name="Depamphilis C."/>
            <person name="Detter J."/>
            <person name="Dirks B."/>
            <person name="Dubchak I."/>
            <person name="Duplessis S."/>
            <person name="Ehlting J."/>
            <person name="Ellis B."/>
            <person name="Gendler K."/>
            <person name="Goodstein D."/>
            <person name="Gribskov M."/>
            <person name="Grimwood J."/>
            <person name="Groover A."/>
            <person name="Gunter L."/>
            <person name="Hamberger B."/>
            <person name="Heinze B."/>
            <person name="Helariutta Y."/>
            <person name="Henrissat B."/>
            <person name="Holligan D."/>
            <person name="Holt R."/>
            <person name="Huang W."/>
            <person name="Islam-Faridi N."/>
            <person name="Jones S."/>
            <person name="Jones-Rhoades M."/>
            <person name="Jorgensen R."/>
            <person name="Joshi C."/>
            <person name="Kangasjarvi J."/>
            <person name="Karlsson J."/>
            <person name="Kelleher C."/>
            <person name="Kirkpatrick R."/>
            <person name="Kirst M."/>
            <person name="Kohler A."/>
            <person name="Kalluri U."/>
            <person name="Larimer F."/>
            <person name="Leebens-Mack J."/>
            <person name="Leple J."/>
            <person name="Locascio P."/>
            <person name="Lou Y."/>
            <person name="Lucas S."/>
            <person name="Martin F."/>
            <person name="Montanini B."/>
            <person name="Napoli C."/>
            <person name="Nelson D."/>
            <person name="Nelson C."/>
            <person name="Nieminen K."/>
            <person name="Nilsson O."/>
            <person name="Pereda V."/>
            <person name="Peter G."/>
            <person name="Philippe R."/>
            <person name="Pilate G."/>
            <person name="Poliakov A."/>
            <person name="Razumovskaya J."/>
            <person name="Richardson P."/>
            <person name="Rinaldi C."/>
            <person name="Ritland K."/>
            <person name="Rouze P."/>
            <person name="Ryaboy D."/>
            <person name="Schmutz J."/>
            <person name="Schrader J."/>
            <person name="Segerman B."/>
            <person name="Shin H."/>
            <person name="Siddiqui A."/>
            <person name="Sterky F."/>
            <person name="Terry A."/>
            <person name="Tsai C."/>
            <person name="Uberbacher E."/>
            <person name="Unneberg P."/>
            <person name="Vahala J."/>
            <person name="Wall K."/>
            <person name="Wessler S."/>
            <person name="Yang G."/>
            <person name="Yin T."/>
            <person name="Douglas C."/>
            <person name="Marra M."/>
            <person name="Sandberg G."/>
            <person name="Van De Peer Y."/>
            <person name="Rokhsar D."/>
        </authorList>
    </citation>
    <scope>NUCLEOTIDE SEQUENCE</scope>
    <source>
        <strain evidence="1">Nisqually-1</strain>
    </source>
</reference>
<gene>
    <name evidence="1" type="ORF">POPTR_T046701</name>
</gene>
<reference evidence="1" key="1">
    <citation type="journal article" date="2006" name="Science">
        <title>The genome of black cottonwood, Populus trichocarpa (Torr. &amp; Gray).</title>
        <authorList>
            <person name="Tuskan G.A."/>
            <person name="Difazio S."/>
            <person name="Jansson S."/>
            <person name="Bohlmann J."/>
            <person name="Grigoriev I."/>
            <person name="Hellsten U."/>
            <person name="Putnam N."/>
            <person name="Ralph S."/>
            <person name="Rombauts S."/>
            <person name="Salamov A."/>
            <person name="Schein J."/>
            <person name="Sterck L."/>
            <person name="Aerts A."/>
            <person name="Bhalerao R.R."/>
            <person name="Bhalerao R.P."/>
            <person name="Blaudez D."/>
            <person name="Boerjan W."/>
            <person name="Brun A."/>
            <person name="Brunner A."/>
            <person name="Busov V."/>
            <person name="Campbell M."/>
            <person name="Carlson J."/>
            <person name="Chalot M."/>
            <person name="Chapman J."/>
            <person name="Chen G.L."/>
            <person name="Cooper D."/>
            <person name="Coutinho P.M."/>
            <person name="Couturier J."/>
            <person name="Covert S."/>
            <person name="Cronk Q."/>
            <person name="Cunningham R."/>
            <person name="Davis J."/>
            <person name="Degroeve S."/>
            <person name="Dejardin A."/>
            <person name="Depamphilis C."/>
            <person name="Detter J."/>
            <person name="Dirks B."/>
            <person name="Dubchak I."/>
            <person name="Duplessis S."/>
            <person name="Ehlting J."/>
            <person name="Ellis B."/>
            <person name="Gendler K."/>
            <person name="Goodstein D."/>
            <person name="Gribskov M."/>
            <person name="Grimwood J."/>
            <person name="Groover A."/>
            <person name="Gunter L."/>
            <person name="Hamberger B."/>
            <person name="Heinze B."/>
            <person name="Helariutta Y."/>
            <person name="Henrissat B."/>
            <person name="Holligan D."/>
            <person name="Holt R."/>
            <person name="Huang W."/>
            <person name="Islam-Faridi N."/>
            <person name="Jones S."/>
            <person name="Jones-Rhoades M."/>
            <person name="Jorgensen R."/>
            <person name="Joshi C."/>
            <person name="Kangasjarvi J."/>
            <person name="Karlsson J."/>
            <person name="Kelleher C."/>
            <person name="Kirkpatrick R."/>
            <person name="Kirst M."/>
            <person name="Kohler A."/>
            <person name="Kalluri U."/>
            <person name="Larimer F."/>
            <person name="Leebens-Mack J."/>
            <person name="Leple J.C."/>
            <person name="Locascio P."/>
            <person name="Lou Y."/>
            <person name="Lucas S."/>
            <person name="Martin F."/>
            <person name="Montanini B."/>
            <person name="Napoli C."/>
            <person name="Nelson D.R."/>
            <person name="Nelson C."/>
            <person name="Nieminen K."/>
            <person name="Nilsson O."/>
            <person name="Pereda V."/>
            <person name="Peter G."/>
            <person name="Philippe R."/>
            <person name="Pilate G."/>
            <person name="Poliakov A."/>
            <person name="Razumovskaya J."/>
            <person name="Richardson P."/>
            <person name="Rinaldi C."/>
            <person name="Ritland K."/>
            <person name="Rouze P."/>
            <person name="Ryaboy D."/>
            <person name="Schmutz J."/>
            <person name="Schrader J."/>
            <person name="Segerman B."/>
            <person name="Shin H."/>
            <person name="Siddiqui A."/>
            <person name="Sterky F."/>
            <person name="Terry A."/>
            <person name="Tsai C.J."/>
            <person name="Uberbacher E."/>
            <person name="Unneberg P."/>
            <person name="Vahala J."/>
            <person name="Wall K."/>
            <person name="Wessler S."/>
            <person name="Yang G."/>
            <person name="Yin T."/>
            <person name="Douglas C."/>
            <person name="Marra M."/>
            <person name="Sandberg G."/>
            <person name="Van de Peer Y."/>
            <person name="Rokhsar D."/>
        </authorList>
    </citation>
    <scope>NUCLEOTIDE SEQUENCE [LARGE SCALE GENOMIC DNA]</scope>
    <source>
        <strain evidence="1">Nisqually-1</strain>
    </source>
</reference>
<dbReference type="AlphaFoldDB" id="A0A3N7F9I3"/>
<organism evidence="1">
    <name type="scientific">Populus trichocarpa</name>
    <name type="common">Western balsam poplar</name>
    <name type="synonym">Populus balsamifera subsp. trichocarpa</name>
    <dbReference type="NCBI Taxonomy" id="3694"/>
    <lineage>
        <taxon>Eukaryota</taxon>
        <taxon>Viridiplantae</taxon>
        <taxon>Streptophyta</taxon>
        <taxon>Embryophyta</taxon>
        <taxon>Tracheophyta</taxon>
        <taxon>Spermatophyta</taxon>
        <taxon>Magnoliopsida</taxon>
        <taxon>eudicotyledons</taxon>
        <taxon>Gunneridae</taxon>
        <taxon>Pentapetalae</taxon>
        <taxon>rosids</taxon>
        <taxon>fabids</taxon>
        <taxon>Malpighiales</taxon>
        <taxon>Salicaceae</taxon>
        <taxon>Saliceae</taxon>
        <taxon>Populus</taxon>
    </lineage>
</organism>
<evidence type="ECO:0000313" key="1">
    <source>
        <dbReference type="EMBL" id="RQO93366.1"/>
    </source>
</evidence>
<dbReference type="EMBL" id="KZ623360">
    <property type="protein sequence ID" value="RQO93366.1"/>
    <property type="molecule type" value="Genomic_DNA"/>
</dbReference>